<feature type="region of interest" description="Disordered" evidence="1">
    <location>
        <begin position="373"/>
        <end position="400"/>
    </location>
</feature>
<dbReference type="EMBL" id="JARIHO010000094">
    <property type="protein sequence ID" value="KAJ7306170.1"/>
    <property type="molecule type" value="Genomic_DNA"/>
</dbReference>
<feature type="compositionally biased region" description="Low complexity" evidence="1">
    <location>
        <begin position="373"/>
        <end position="390"/>
    </location>
</feature>
<feature type="compositionally biased region" description="Basic residues" evidence="1">
    <location>
        <begin position="96"/>
        <end position="110"/>
    </location>
</feature>
<feature type="compositionally biased region" description="Low complexity" evidence="1">
    <location>
        <begin position="314"/>
        <end position="326"/>
    </location>
</feature>
<organism evidence="2 3">
    <name type="scientific">Mycena albidolilacea</name>
    <dbReference type="NCBI Taxonomy" id="1033008"/>
    <lineage>
        <taxon>Eukaryota</taxon>
        <taxon>Fungi</taxon>
        <taxon>Dikarya</taxon>
        <taxon>Basidiomycota</taxon>
        <taxon>Agaricomycotina</taxon>
        <taxon>Agaricomycetes</taxon>
        <taxon>Agaricomycetidae</taxon>
        <taxon>Agaricales</taxon>
        <taxon>Marasmiineae</taxon>
        <taxon>Mycenaceae</taxon>
        <taxon>Mycena</taxon>
    </lineage>
</organism>
<keyword evidence="3" id="KW-1185">Reference proteome</keyword>
<evidence type="ECO:0000313" key="3">
    <source>
        <dbReference type="Proteomes" id="UP001218218"/>
    </source>
</evidence>
<sequence length="453" mass="49785">MLNIWVSHCTYPANLKSLPRPIVNNVFVPRLSNGRSLSLLLFHTTHEGLSDFTLDDYDLPWIYDLTMSSCEFLCCISFSYWVSSVLIHQASIAHHPAQHPQRKAHQHSRGGARPQHESQEATRRLGPRHPAHVAALHRRQRAPICLDSDYECLRPCPPLPRCDSPSSESDGSSPAPRARCRAGCPRRPRPRPRRRAATTTSRRSSRGRQSFGARAPSRSRSSSVPCRPYRPRRSLSPLPRRSQQEMSAKRKTTSTTPRKRAASSPSPRRCRHPSPSCESLPMSAALPSSRALRRESAIIPPSVSMASTKRASVRRSPAVRASIPIPTRAPPLPPIVTSHSHSHSYSLAVGPSPNTASVSASCYLSPTSASASASASRLSPASSRSRTRAPPKTPLPTDALSTPWSGDWTAYAPFGTPSPSSSQHLYDSNLAPPRFLRSAVKFNRCRVTDVQVM</sequence>
<feature type="compositionally biased region" description="Low complexity" evidence="1">
    <location>
        <begin position="262"/>
        <end position="277"/>
    </location>
</feature>
<accession>A0AAD6Z3P1</accession>
<evidence type="ECO:0000256" key="1">
    <source>
        <dbReference type="SAM" id="MobiDB-lite"/>
    </source>
</evidence>
<feature type="compositionally biased region" description="Basic residues" evidence="1">
    <location>
        <begin position="178"/>
        <end position="196"/>
    </location>
</feature>
<gene>
    <name evidence="2" type="ORF">DFH08DRAFT_517718</name>
</gene>
<feature type="compositionally biased region" description="Low complexity" evidence="1">
    <location>
        <begin position="162"/>
        <end position="177"/>
    </location>
</feature>
<name>A0AAD6Z3P1_9AGAR</name>
<evidence type="ECO:0000313" key="2">
    <source>
        <dbReference type="EMBL" id="KAJ7306170.1"/>
    </source>
</evidence>
<dbReference type="Proteomes" id="UP001218218">
    <property type="component" value="Unassembled WGS sequence"/>
</dbReference>
<proteinExistence type="predicted"/>
<protein>
    <submittedName>
        <fullName evidence="2">Uncharacterized protein</fullName>
    </submittedName>
</protein>
<comment type="caution">
    <text evidence="2">The sequence shown here is derived from an EMBL/GenBank/DDBJ whole genome shotgun (WGS) entry which is preliminary data.</text>
</comment>
<reference evidence="2" key="1">
    <citation type="submission" date="2023-03" db="EMBL/GenBank/DDBJ databases">
        <title>Massive genome expansion in bonnet fungi (Mycena s.s.) driven by repeated elements and novel gene families across ecological guilds.</title>
        <authorList>
            <consortium name="Lawrence Berkeley National Laboratory"/>
            <person name="Harder C.B."/>
            <person name="Miyauchi S."/>
            <person name="Viragh M."/>
            <person name="Kuo A."/>
            <person name="Thoen E."/>
            <person name="Andreopoulos B."/>
            <person name="Lu D."/>
            <person name="Skrede I."/>
            <person name="Drula E."/>
            <person name="Henrissat B."/>
            <person name="Morin E."/>
            <person name="Kohler A."/>
            <person name="Barry K."/>
            <person name="LaButti K."/>
            <person name="Morin E."/>
            <person name="Salamov A."/>
            <person name="Lipzen A."/>
            <person name="Mereny Z."/>
            <person name="Hegedus B."/>
            <person name="Baldrian P."/>
            <person name="Stursova M."/>
            <person name="Weitz H."/>
            <person name="Taylor A."/>
            <person name="Grigoriev I.V."/>
            <person name="Nagy L.G."/>
            <person name="Martin F."/>
            <person name="Kauserud H."/>
        </authorList>
    </citation>
    <scope>NUCLEOTIDE SEQUENCE</scope>
    <source>
        <strain evidence="2">CBHHK002</strain>
    </source>
</reference>
<dbReference type="AlphaFoldDB" id="A0AAD6Z3P1"/>
<feature type="region of interest" description="Disordered" evidence="1">
    <location>
        <begin position="96"/>
        <end position="126"/>
    </location>
</feature>
<feature type="compositionally biased region" description="Basic and acidic residues" evidence="1">
    <location>
        <begin position="114"/>
        <end position="123"/>
    </location>
</feature>
<feature type="region of interest" description="Disordered" evidence="1">
    <location>
        <begin position="162"/>
        <end position="330"/>
    </location>
</feature>
<feature type="compositionally biased region" description="Basic residues" evidence="1">
    <location>
        <begin position="249"/>
        <end position="261"/>
    </location>
</feature>
<feature type="compositionally biased region" description="Low complexity" evidence="1">
    <location>
        <begin position="216"/>
        <end position="227"/>
    </location>
</feature>